<dbReference type="EMBL" id="CM037162">
    <property type="protein sequence ID" value="KAH7864297.1"/>
    <property type="molecule type" value="Genomic_DNA"/>
</dbReference>
<dbReference type="Proteomes" id="UP000828048">
    <property type="component" value="Chromosome 12"/>
</dbReference>
<protein>
    <submittedName>
        <fullName evidence="1">Uncharacterized protein</fullName>
    </submittedName>
</protein>
<reference evidence="1 2" key="1">
    <citation type="journal article" date="2021" name="Hortic Res">
        <title>High-quality reference genome and annotation aids understanding of berry development for evergreen blueberry (Vaccinium darrowii).</title>
        <authorList>
            <person name="Yu J."/>
            <person name="Hulse-Kemp A.M."/>
            <person name="Babiker E."/>
            <person name="Staton M."/>
        </authorList>
    </citation>
    <scope>NUCLEOTIDE SEQUENCE [LARGE SCALE GENOMIC DNA]</scope>
    <source>
        <strain evidence="2">cv. NJ 8807/NJ 8810</strain>
        <tissue evidence="1">Young leaf</tissue>
    </source>
</reference>
<keyword evidence="2" id="KW-1185">Reference proteome</keyword>
<sequence length="230" mass="25050">MNPPTTNSKPDERYRRCVDHCETPPLPYEDAIPPPAASTCTGRGRSRTAHLLLARWWWWPMMVIAGVRPSVSRSLVVVADDGDRRPFASSSSHRSLDGWCSTDEDGPDAAVILSIAGSVAAAAAGNTVGRALLQTLQHLLRRLVMDTNQLDDIKHFGDACSLDDKVESFLSNERSKGFSFGEVSSIRTRNKITCCQFSSDGKLLASAGHDKKVAYAVELITASENHILPS</sequence>
<evidence type="ECO:0000313" key="2">
    <source>
        <dbReference type="Proteomes" id="UP000828048"/>
    </source>
</evidence>
<gene>
    <name evidence="1" type="ORF">Vadar_027975</name>
</gene>
<comment type="caution">
    <text evidence="1">The sequence shown here is derived from an EMBL/GenBank/DDBJ whole genome shotgun (WGS) entry which is preliminary data.</text>
</comment>
<evidence type="ECO:0000313" key="1">
    <source>
        <dbReference type="EMBL" id="KAH7864297.1"/>
    </source>
</evidence>
<name>A0ACB7ZGY1_9ERIC</name>
<accession>A0ACB7ZGY1</accession>
<proteinExistence type="predicted"/>
<organism evidence="1 2">
    <name type="scientific">Vaccinium darrowii</name>
    <dbReference type="NCBI Taxonomy" id="229202"/>
    <lineage>
        <taxon>Eukaryota</taxon>
        <taxon>Viridiplantae</taxon>
        <taxon>Streptophyta</taxon>
        <taxon>Embryophyta</taxon>
        <taxon>Tracheophyta</taxon>
        <taxon>Spermatophyta</taxon>
        <taxon>Magnoliopsida</taxon>
        <taxon>eudicotyledons</taxon>
        <taxon>Gunneridae</taxon>
        <taxon>Pentapetalae</taxon>
        <taxon>asterids</taxon>
        <taxon>Ericales</taxon>
        <taxon>Ericaceae</taxon>
        <taxon>Vaccinioideae</taxon>
        <taxon>Vaccinieae</taxon>
        <taxon>Vaccinium</taxon>
    </lineage>
</organism>